<evidence type="ECO:0000313" key="3">
    <source>
        <dbReference type="EMBL" id="MEE3718761.1"/>
    </source>
</evidence>
<dbReference type="RefSeq" id="WP_330485197.1">
    <property type="nucleotide sequence ID" value="NZ_JAZBJZ010000092.1"/>
</dbReference>
<evidence type="ECO:0000259" key="2">
    <source>
        <dbReference type="Pfam" id="PF12770"/>
    </source>
</evidence>
<name>A0AAW9Q819_9CYAN</name>
<comment type="caution">
    <text evidence="3">The sequence shown here is derived from an EMBL/GenBank/DDBJ whole genome shotgun (WGS) entry which is preliminary data.</text>
</comment>
<feature type="region of interest" description="Disordered" evidence="1">
    <location>
        <begin position="195"/>
        <end position="221"/>
    </location>
</feature>
<proteinExistence type="predicted"/>
<feature type="region of interest" description="Disordered" evidence="1">
    <location>
        <begin position="29"/>
        <end position="49"/>
    </location>
</feature>
<feature type="domain" description="CHAT" evidence="2">
    <location>
        <begin position="248"/>
        <end position="533"/>
    </location>
</feature>
<dbReference type="InterPro" id="IPR024983">
    <property type="entry name" value="CHAT_dom"/>
</dbReference>
<dbReference type="Pfam" id="PF12770">
    <property type="entry name" value="CHAT"/>
    <property type="match status" value="1"/>
</dbReference>
<gene>
    <name evidence="3" type="ORF">V2H45_18625</name>
</gene>
<feature type="compositionally biased region" description="Polar residues" evidence="1">
    <location>
        <begin position="208"/>
        <end position="221"/>
    </location>
</feature>
<keyword evidence="4" id="KW-1185">Reference proteome</keyword>
<dbReference type="Proteomes" id="UP001333818">
    <property type="component" value="Unassembled WGS sequence"/>
</dbReference>
<feature type="compositionally biased region" description="Basic and acidic residues" evidence="1">
    <location>
        <begin position="197"/>
        <end position="207"/>
    </location>
</feature>
<reference evidence="3" key="1">
    <citation type="submission" date="2024-01" db="EMBL/GenBank/DDBJ databases">
        <title>Bank of Algae and Cyanobacteria of the Azores (BACA) strain genomes.</title>
        <authorList>
            <person name="Luz R."/>
            <person name="Cordeiro R."/>
            <person name="Fonseca A."/>
            <person name="Goncalves V."/>
        </authorList>
    </citation>
    <scope>NUCLEOTIDE SEQUENCE</scope>
    <source>
        <strain evidence="3">BACA0141</strain>
    </source>
</reference>
<accession>A0AAW9Q819</accession>
<organism evidence="3 4">
    <name type="scientific">Tumidithrix elongata BACA0141</name>
    <dbReference type="NCBI Taxonomy" id="2716417"/>
    <lineage>
        <taxon>Bacteria</taxon>
        <taxon>Bacillati</taxon>
        <taxon>Cyanobacteriota</taxon>
        <taxon>Cyanophyceae</taxon>
        <taxon>Pseudanabaenales</taxon>
        <taxon>Pseudanabaenaceae</taxon>
        <taxon>Tumidithrix</taxon>
        <taxon>Tumidithrix elongata</taxon>
    </lineage>
</organism>
<protein>
    <submittedName>
        <fullName evidence="3">CHAT domain-containing protein</fullName>
    </submittedName>
</protein>
<dbReference type="EMBL" id="JAZBJZ010000092">
    <property type="protein sequence ID" value="MEE3718761.1"/>
    <property type="molecule type" value="Genomic_DNA"/>
</dbReference>
<evidence type="ECO:0000313" key="4">
    <source>
        <dbReference type="Proteomes" id="UP001333818"/>
    </source>
</evidence>
<evidence type="ECO:0000256" key="1">
    <source>
        <dbReference type="SAM" id="MobiDB-lite"/>
    </source>
</evidence>
<dbReference type="AlphaFoldDB" id="A0AAW9Q819"/>
<sequence length="535" mass="58532">MITSFFKIPTILLSVFILGLSFANPARSQNSRTPGMNYPETQPHTQPSSPRGIDPLFILNLIDGLSRSGGSETKVDLSPDLAEIRGRISRLYILLARQYLLQNQIPAACSALDKAHIAELEAYLQKRLRSRQPDSTDCYGSQLQKISQLTGSPTALIYATTSKDGLDLIFVPPSGSSAPISSSFSSYISSSMSSLQKSDEEKSDKTKQSSTQPSRQVVNRATTAEMDAVIQEFRSNLRDASSYDFLPQAQQLYDWIVRPMEPELEKAHIKTLVFVMNGNLRIIPPAALHDGKQFLIEKYAIASVPTPQLADLQRSDRSRNLQVLAMGLSESVQGWQPLPATKIEVEAIAAQVLSGSSFLNSGFTIDNLQSQVSDKKYGIVHLATHAKFVGQSPNESFVQFWNDRLTINRLASLQLSMNILTLSACETAVGENLGLAGVAVSAGAETVVASLWSVSDAGTAPLMISFYSQLRQAPSKAIALQQAQLQLLRGEIKIEKGKIIGIKGFPAIPFLDSANGVDLKHPYFWSSFTMIGNWF</sequence>